<dbReference type="AlphaFoldDB" id="A0A7S3LRQ6"/>
<keyword evidence="2" id="KW-1133">Transmembrane helix</keyword>
<dbReference type="EMBL" id="HBIN01012324">
    <property type="protein sequence ID" value="CAE0439046.1"/>
    <property type="molecule type" value="Transcribed_RNA"/>
</dbReference>
<accession>A0A7S3LRQ6</accession>
<feature type="compositionally biased region" description="Polar residues" evidence="1">
    <location>
        <begin position="700"/>
        <end position="715"/>
    </location>
</feature>
<proteinExistence type="predicted"/>
<feature type="transmembrane region" description="Helical" evidence="2">
    <location>
        <begin position="572"/>
        <end position="592"/>
    </location>
</feature>
<keyword evidence="2" id="KW-0472">Membrane</keyword>
<organism evidence="3">
    <name type="scientific">Aplanochytrium stocchinoi</name>
    <dbReference type="NCBI Taxonomy" id="215587"/>
    <lineage>
        <taxon>Eukaryota</taxon>
        <taxon>Sar</taxon>
        <taxon>Stramenopiles</taxon>
        <taxon>Bigyra</taxon>
        <taxon>Labyrinthulomycetes</taxon>
        <taxon>Thraustochytrida</taxon>
        <taxon>Thraustochytriidae</taxon>
        <taxon>Aplanochytrium</taxon>
    </lineage>
</organism>
<feature type="transmembrane region" description="Helical" evidence="2">
    <location>
        <begin position="364"/>
        <end position="386"/>
    </location>
</feature>
<evidence type="ECO:0000256" key="1">
    <source>
        <dbReference type="SAM" id="MobiDB-lite"/>
    </source>
</evidence>
<feature type="region of interest" description="Disordered" evidence="1">
    <location>
        <begin position="679"/>
        <end position="734"/>
    </location>
</feature>
<feature type="transmembrane region" description="Helical" evidence="2">
    <location>
        <begin position="619"/>
        <end position="642"/>
    </location>
</feature>
<feature type="transmembrane region" description="Helical" evidence="2">
    <location>
        <begin position="334"/>
        <end position="352"/>
    </location>
</feature>
<gene>
    <name evidence="3" type="ORF">ASTO00021_LOCUS9270</name>
</gene>
<feature type="transmembrane region" description="Helical" evidence="2">
    <location>
        <begin position="513"/>
        <end position="533"/>
    </location>
</feature>
<evidence type="ECO:0000256" key="2">
    <source>
        <dbReference type="SAM" id="Phobius"/>
    </source>
</evidence>
<feature type="transmembrane region" description="Helical" evidence="2">
    <location>
        <begin position="66"/>
        <end position="90"/>
    </location>
</feature>
<keyword evidence="2" id="KW-0812">Transmembrane</keyword>
<evidence type="ECO:0000313" key="3">
    <source>
        <dbReference type="EMBL" id="CAE0439046.1"/>
    </source>
</evidence>
<sequence>MKEKAEKNKRASRRTSLLVVEHAKGYTRYIFNLFGAIPALKIYDIRKLEDYEPILLFRERIYATKFIMVLFLFFVGFAFSPSVMSTLFGLPNFHDPSVECQNAAEKLRGIEESILRAQGFFNGEEQMLKMKNDLNELTANLEASVLVAQSNTQVSPALISNPVQVCTDPVNIATGNCNCTGSIFESFPTGAEKYCTCIQAPGINNERTKALAELRRQIECTRRTPIVTVTELVGPKGSWETAGEFIKAALPKNDGELPDPNDFLILRERTFGGEIVPCEVDVELLDALQAKDLIESYQSTINRLKVPEVSEALFEESKSLLERLMWQINLASDLYIIYSVFALFVISPFIVYQSSFKTRLKRQYFSISQGLFILLFVLFLWTYPYIQATINLENLLKYFHNINVDTCYIDGKFLRGVKNTVQEACFKLEQLNSNFTLASLDLQDFNASIDLYDQCNSAYQDEFPELYDKTKEKASEAQETVLLAELCNQNIISNLVDANTVAPGVTETNVFGILLKLGVLAQLFAKFILVAFAKSVYQIVDPLAVHNGKVETIGKETPVPPASEVERFLRTYYFRGAVISFFFFICLVFNLLQLNLSKINALKNGSRYNELKKTPKTKFLITLIVVLTLILPLVLLLWLVFIKKAKLRNNVKPRSERGDSRYDKWTDKAQNGFKALSITGRNAPSNINRKHKGTRAGKPSYNSDATSATQSSGSSPLPRHIPRTGVPTRHNLQF</sequence>
<protein>
    <submittedName>
        <fullName evidence="3">Uncharacterized protein</fullName>
    </submittedName>
</protein>
<name>A0A7S3LRQ6_9STRA</name>
<reference evidence="3" key="1">
    <citation type="submission" date="2021-01" db="EMBL/GenBank/DDBJ databases">
        <authorList>
            <person name="Corre E."/>
            <person name="Pelletier E."/>
            <person name="Niang G."/>
            <person name="Scheremetjew M."/>
            <person name="Finn R."/>
            <person name="Kale V."/>
            <person name="Holt S."/>
            <person name="Cochrane G."/>
            <person name="Meng A."/>
            <person name="Brown T."/>
            <person name="Cohen L."/>
        </authorList>
    </citation>
    <scope>NUCLEOTIDE SEQUENCE</scope>
    <source>
        <strain evidence="3">GSBS06</strain>
    </source>
</reference>